<dbReference type="Pfam" id="PF05107">
    <property type="entry name" value="Cas_Cas7"/>
    <property type="match status" value="1"/>
</dbReference>
<dbReference type="AlphaFoldDB" id="A0A3D5IZQ8"/>
<organism evidence="2 3">
    <name type="scientific">Zunongwangia profunda</name>
    <dbReference type="NCBI Taxonomy" id="398743"/>
    <lineage>
        <taxon>Bacteria</taxon>
        <taxon>Pseudomonadati</taxon>
        <taxon>Bacteroidota</taxon>
        <taxon>Flavobacteriia</taxon>
        <taxon>Flavobacteriales</taxon>
        <taxon>Flavobacteriaceae</taxon>
        <taxon>Zunongwangia</taxon>
    </lineage>
</organism>
<accession>A0A3D5IZQ8</accession>
<dbReference type="Proteomes" id="UP000264330">
    <property type="component" value="Unassembled WGS sequence"/>
</dbReference>
<evidence type="ECO:0000256" key="1">
    <source>
        <dbReference type="SAM" id="MobiDB-lite"/>
    </source>
</evidence>
<evidence type="ECO:0000313" key="2">
    <source>
        <dbReference type="EMBL" id="HCV81227.1"/>
    </source>
</evidence>
<comment type="caution">
    <text evidence="2">The sequence shown here is derived from an EMBL/GenBank/DDBJ whole genome shotgun (WGS) entry which is preliminary data.</text>
</comment>
<reference evidence="2 3" key="1">
    <citation type="journal article" date="2018" name="Nat. Biotechnol.">
        <title>A standardized bacterial taxonomy based on genome phylogeny substantially revises the tree of life.</title>
        <authorList>
            <person name="Parks D.H."/>
            <person name="Chuvochina M."/>
            <person name="Waite D.W."/>
            <person name="Rinke C."/>
            <person name="Skarshewski A."/>
            <person name="Chaumeil P.A."/>
            <person name="Hugenholtz P."/>
        </authorList>
    </citation>
    <scope>NUCLEOTIDE SEQUENCE [LARGE SCALE GENOMIC DNA]</scope>
    <source>
        <strain evidence="2">UBA9359</strain>
    </source>
</reference>
<feature type="region of interest" description="Disordered" evidence="1">
    <location>
        <begin position="166"/>
        <end position="185"/>
    </location>
</feature>
<dbReference type="InterPro" id="IPR006482">
    <property type="entry name" value="Cas7_Csh2/Csh2"/>
</dbReference>
<gene>
    <name evidence="2" type="ORF">DGQ38_09270</name>
</gene>
<dbReference type="RefSeq" id="WP_348688722.1">
    <property type="nucleotide sequence ID" value="NZ_CAXGSG010000125.1"/>
</dbReference>
<evidence type="ECO:0000313" key="3">
    <source>
        <dbReference type="Proteomes" id="UP000264330"/>
    </source>
</evidence>
<sequence>MENQNFNNRVFGLALIKSINSNFNADFTGQPRTLPDGRIYATDKALKYSIRHFIHQQYPEDKVLYYKRLNEKTHPYSLAELYDVVDLGEFDKDFKDKPKILKNILSCIDVRLFGSTFTPKKGKGNNEKSVNLSVHGTVQVNHGLNQFHRNDIPIDETYSEQISAPFRSDNAKSEKEAQQATIGRQSKLREGHYSYHFSINPKNLSPLVDLVNKGQGDNSSQGLTQKDITILKEGLRLGVTHFDSSSKAGSDNELLLWVQLKDGSKKVMPSFTEMVKVTRSNGKVEIDLSDLKGLLSNFDDDIEIIELYYSPENSTLNNIPESAKLKHLLTGKDLN</sequence>
<dbReference type="EMBL" id="DPMF01000222">
    <property type="protein sequence ID" value="HCV81227.1"/>
    <property type="molecule type" value="Genomic_DNA"/>
</dbReference>
<protein>
    <submittedName>
        <fullName evidence="2">CRISPR-associated protein</fullName>
    </submittedName>
</protein>
<dbReference type="GO" id="GO:0043571">
    <property type="term" value="P:maintenance of CRISPR repeat elements"/>
    <property type="evidence" value="ECO:0007669"/>
    <property type="project" value="InterPro"/>
</dbReference>
<name>A0A3D5IZQ8_9FLAO</name>
<proteinExistence type="predicted"/>